<evidence type="ECO:0000313" key="4">
    <source>
        <dbReference type="Proteomes" id="UP000237481"/>
    </source>
</evidence>
<accession>A0A2S4KTN9</accession>
<dbReference type="EMBL" id="PKSG01000679">
    <property type="protein sequence ID" value="POR33553.1"/>
    <property type="molecule type" value="Genomic_DNA"/>
</dbReference>
<keyword evidence="2" id="KW-0732">Signal</keyword>
<dbReference type="AlphaFoldDB" id="A0A2S4KTN9"/>
<dbReference type="OrthoDB" id="4733706at2759"/>
<sequence>MLWHSMIPLIWLLSLKPSGEVIVGYGAGDSSTPRQSKAFRYKGLVQFLYVFGPWLRWSKVIPVRNISRNDNVAKNATGKIAVSAGIDITCTKCYIKGRASAKLTANSSFNTSGLVHHAKDGIEDTWDSITTYAQNVTKLISKNVTRLDNMKIPPPDIDFNVKLDFPDYELRVEFEHTELYVELTTVLSSGLTYTLTLYSSKNLGIDIDDSLFFGVVFSIELILSVDSAIEIKNGFHIKLDDRVIMNIALFAKEASSLTFHGGKFEFLPVTVQTANTVLKAVLRLQLHTGFSFKTFDTGLHMTIGDFNLDDLSASAGIEARVYANVAEFITNVTASNNKEAQKKDGCDLRVVQGYQLAIGAAAGASVGLLGNTWGPTPSTEIPIYYTSLTQVCATSGRVVTASAASVAARAPAAGDQVRTTTTKITYTAVGCASSGLINCPASLQTVTKTVVTKTLTTTVPSGSAVVWSTAGASVFSTVEFKKDAMSMTASSGKPSSYVPPPPTSSTNISGPEASATAGVLDGETGGVSNKVIIGVSVGVGVPVLLALVGTLHPTKTECITGCVAHFHIRDESLPARVNRRNISLLKVAFNSLSAIVASGIHVDAVESGACHRDITCTYPSPAKRNTGRPSF</sequence>
<proteinExistence type="predicted"/>
<evidence type="ECO:0000313" key="3">
    <source>
        <dbReference type="EMBL" id="POR33553.1"/>
    </source>
</evidence>
<gene>
    <name evidence="3" type="ORF">TPAR_06243</name>
</gene>
<keyword evidence="4" id="KW-1185">Reference proteome</keyword>
<feature type="region of interest" description="Disordered" evidence="1">
    <location>
        <begin position="490"/>
        <end position="512"/>
    </location>
</feature>
<evidence type="ECO:0000256" key="2">
    <source>
        <dbReference type="SAM" id="SignalP"/>
    </source>
</evidence>
<dbReference type="Proteomes" id="UP000237481">
    <property type="component" value="Unassembled WGS sequence"/>
</dbReference>
<protein>
    <submittedName>
        <fullName evidence="3">Uncharacterized protein</fullName>
    </submittedName>
</protein>
<evidence type="ECO:0000256" key="1">
    <source>
        <dbReference type="SAM" id="MobiDB-lite"/>
    </source>
</evidence>
<dbReference type="STRING" id="94208.A0A2S4KTN9"/>
<reference evidence="3 4" key="1">
    <citation type="submission" date="2018-01" db="EMBL/GenBank/DDBJ databases">
        <title>Harnessing the power of phylogenomics to disentangle the directionality and signatures of interkingdom host jumping in the parasitic fungal genus Tolypocladium.</title>
        <authorList>
            <person name="Quandt C.A."/>
            <person name="Patterson W."/>
            <person name="Spatafora J.W."/>
        </authorList>
    </citation>
    <scope>NUCLEOTIDE SEQUENCE [LARGE SCALE GENOMIC DNA]</scope>
    <source>
        <strain evidence="3 4">NRBC 100945</strain>
    </source>
</reference>
<organism evidence="3 4">
    <name type="scientific">Tolypocladium paradoxum</name>
    <dbReference type="NCBI Taxonomy" id="94208"/>
    <lineage>
        <taxon>Eukaryota</taxon>
        <taxon>Fungi</taxon>
        <taxon>Dikarya</taxon>
        <taxon>Ascomycota</taxon>
        <taxon>Pezizomycotina</taxon>
        <taxon>Sordariomycetes</taxon>
        <taxon>Hypocreomycetidae</taxon>
        <taxon>Hypocreales</taxon>
        <taxon>Ophiocordycipitaceae</taxon>
        <taxon>Tolypocladium</taxon>
    </lineage>
</organism>
<feature type="chain" id="PRO_5015541500" evidence="2">
    <location>
        <begin position="22"/>
        <end position="631"/>
    </location>
</feature>
<feature type="signal peptide" evidence="2">
    <location>
        <begin position="1"/>
        <end position="21"/>
    </location>
</feature>
<name>A0A2S4KTN9_9HYPO</name>
<comment type="caution">
    <text evidence="3">The sequence shown here is derived from an EMBL/GenBank/DDBJ whole genome shotgun (WGS) entry which is preliminary data.</text>
</comment>